<accession>A0A1F5L6G1</accession>
<evidence type="ECO:0000313" key="2">
    <source>
        <dbReference type="Proteomes" id="UP000177622"/>
    </source>
</evidence>
<comment type="caution">
    <text evidence="1">The sequence shown here is derived from an EMBL/GenBank/DDBJ whole genome shotgun (WGS) entry which is preliminary data.</text>
</comment>
<evidence type="ECO:0000313" key="1">
    <source>
        <dbReference type="EMBL" id="OGE48813.1"/>
    </source>
</evidence>
<dbReference type="AlphaFoldDB" id="A0A1F5L6G1"/>
<keyword evidence="2" id="KW-1185">Reference proteome</keyword>
<dbReference type="GeneID" id="34580544"/>
<proteinExistence type="predicted"/>
<gene>
    <name evidence="1" type="ORF">PENARI_c025G05306</name>
</gene>
<sequence>MGTANLSVSMATCRRPKHGAFCGRTEDSVGGISFKEEPFVNDGSSVLDKSVGSLALALALAPIAFKARENGFAGLRETLLLRLGSLPMNSNLWTIAPAKLTCPHATPTAFEDESFHLDTAVVTSVHTIDSFPGTFVVSLLVLEFYNAGLTRPHRAPRTFKDEMCHLLFAFLAFVLSLDPSPKTAMGTVLILSDSFEASLACSHIASRTLEDKT</sequence>
<dbReference type="RefSeq" id="XP_022484267.1">
    <property type="nucleotide sequence ID" value="XM_022635810.1"/>
</dbReference>
<organism evidence="1 2">
    <name type="scientific">Penicillium arizonense</name>
    <dbReference type="NCBI Taxonomy" id="1835702"/>
    <lineage>
        <taxon>Eukaryota</taxon>
        <taxon>Fungi</taxon>
        <taxon>Dikarya</taxon>
        <taxon>Ascomycota</taxon>
        <taxon>Pezizomycotina</taxon>
        <taxon>Eurotiomycetes</taxon>
        <taxon>Eurotiomycetidae</taxon>
        <taxon>Eurotiales</taxon>
        <taxon>Aspergillaceae</taxon>
        <taxon>Penicillium</taxon>
    </lineage>
</organism>
<protein>
    <submittedName>
        <fullName evidence="1">Uncharacterized protein</fullName>
    </submittedName>
</protein>
<reference evidence="1 2" key="1">
    <citation type="journal article" date="2016" name="Sci. Rep.">
        <title>Penicillium arizonense, a new, genome sequenced fungal species, reveals a high chemical diversity in secreted metabolites.</title>
        <authorList>
            <person name="Grijseels S."/>
            <person name="Nielsen J.C."/>
            <person name="Randelovic M."/>
            <person name="Nielsen J."/>
            <person name="Nielsen K.F."/>
            <person name="Workman M."/>
            <person name="Frisvad J.C."/>
        </authorList>
    </citation>
    <scope>NUCLEOTIDE SEQUENCE [LARGE SCALE GENOMIC DNA]</scope>
    <source>
        <strain evidence="1 2">CBS 141311</strain>
    </source>
</reference>
<dbReference type="Proteomes" id="UP000177622">
    <property type="component" value="Unassembled WGS sequence"/>
</dbReference>
<name>A0A1F5L6G1_PENAI</name>
<dbReference type="EMBL" id="LXJU01000025">
    <property type="protein sequence ID" value="OGE48813.1"/>
    <property type="molecule type" value="Genomic_DNA"/>
</dbReference>